<dbReference type="RefSeq" id="WP_189130105.1">
    <property type="nucleotide sequence ID" value="NZ_BMMS01000003.1"/>
</dbReference>
<feature type="domain" description="OmpR/PhoB-type" evidence="8">
    <location>
        <begin position="1"/>
        <end position="93"/>
    </location>
</feature>
<evidence type="ECO:0000256" key="2">
    <source>
        <dbReference type="ARBA" id="ARBA00023012"/>
    </source>
</evidence>
<evidence type="ECO:0000313" key="9">
    <source>
        <dbReference type="EMBL" id="GGO82148.1"/>
    </source>
</evidence>
<dbReference type="EMBL" id="BMMS01000003">
    <property type="protein sequence ID" value="GGO82148.1"/>
    <property type="molecule type" value="Genomic_DNA"/>
</dbReference>
<comment type="caution">
    <text evidence="9">The sequence shown here is derived from an EMBL/GenBank/DDBJ whole genome shotgun (WGS) entry which is preliminary data.</text>
</comment>
<reference evidence="9" key="1">
    <citation type="journal article" date="2014" name="Int. J. Syst. Evol. Microbiol.">
        <title>Complete genome sequence of Corynebacterium casei LMG S-19264T (=DSM 44701T), isolated from a smear-ripened cheese.</title>
        <authorList>
            <consortium name="US DOE Joint Genome Institute (JGI-PGF)"/>
            <person name="Walter F."/>
            <person name="Albersmeier A."/>
            <person name="Kalinowski J."/>
            <person name="Ruckert C."/>
        </authorList>
    </citation>
    <scope>NUCLEOTIDE SEQUENCE</scope>
    <source>
        <strain evidence="9">CGMCC 4.7201</strain>
    </source>
</reference>
<dbReference type="CDD" id="cd15831">
    <property type="entry name" value="BTAD"/>
    <property type="match status" value="1"/>
</dbReference>
<dbReference type="GO" id="GO:0000160">
    <property type="term" value="P:phosphorelay signal transduction system"/>
    <property type="evidence" value="ECO:0007669"/>
    <property type="project" value="UniProtKB-KW"/>
</dbReference>
<dbReference type="InterPro" id="IPR051677">
    <property type="entry name" value="AfsR-DnrI-RedD_regulator"/>
</dbReference>
<dbReference type="InterPro" id="IPR016032">
    <property type="entry name" value="Sig_transdc_resp-reg_C-effctor"/>
</dbReference>
<evidence type="ECO:0000256" key="7">
    <source>
        <dbReference type="SAM" id="MobiDB-lite"/>
    </source>
</evidence>
<dbReference type="Pfam" id="PF00486">
    <property type="entry name" value="Trans_reg_C"/>
    <property type="match status" value="1"/>
</dbReference>
<keyword evidence="5" id="KW-0804">Transcription</keyword>
<evidence type="ECO:0000256" key="5">
    <source>
        <dbReference type="ARBA" id="ARBA00023163"/>
    </source>
</evidence>
<organism evidence="9 10">
    <name type="scientific">Wenjunlia tyrosinilytica</name>
    <dbReference type="NCBI Taxonomy" id="1544741"/>
    <lineage>
        <taxon>Bacteria</taxon>
        <taxon>Bacillati</taxon>
        <taxon>Actinomycetota</taxon>
        <taxon>Actinomycetes</taxon>
        <taxon>Kitasatosporales</taxon>
        <taxon>Streptomycetaceae</taxon>
        <taxon>Wenjunlia</taxon>
    </lineage>
</organism>
<dbReference type="SUPFAM" id="SSF46894">
    <property type="entry name" value="C-terminal effector domain of the bipartite response regulators"/>
    <property type="match status" value="1"/>
</dbReference>
<dbReference type="SUPFAM" id="SSF48452">
    <property type="entry name" value="TPR-like"/>
    <property type="match status" value="1"/>
</dbReference>
<sequence length="661" mass="72009">MLDDLQFGVFGPLTVRRNGTAIEIPQAKHRVLVAALLLRANRVMTSEELIQQLWGSEPPLTARKTLQGYIARLRKVLGAEAVVSRSSGYAIVTDGDRLDLERFNRAVREAESAQDPAERARLFRVAMDEAGGTPLVDIPSEYLQHGDGAALTERWLNTVENWADAEMAVGRHSDVLPRLKALVSEHPFRESAWSRLMKALHRAGRQAEALSTYQEARRLLAEELGIEPGQELRAAHEQILAGSDRAPLERREPAPRTLSAAPSPATPFTLPPRLAEFARPAIESGMIRRLLDPPSDGQDGQNGQEALPQRTLALHGAAGMGKTTLAVRVAHAVSSTFPDGQLFVELQGERGPRTPEDVLGELVRALGVAPESVPAGLGELAALYRGLLSRRRILVVLDGVRDEAQVRPLLPASPTCAAIVTSLEMLSTLGGTCHIRLGLLSSEEAGDILGRMIGRDRLAAEQQAADDLVEYCGRLPLAVRIIGARLLERPHWRIGHLAQRMSSTRRRLDELRVGDLSVRDSLAVGHGCLDPAERRAFRLLSLLEMPSFPAHVAAAALGLPDDRTEETLERLTALHLLDADFVEASGVRFAYHPLVRLYARELTFDQDPVQARHRAVQSALAAWYSRPSRPRVPARLTAADPTAAGWAARGATAPTALGFTA</sequence>
<dbReference type="PRINTS" id="PR00364">
    <property type="entry name" value="DISEASERSIST"/>
</dbReference>
<dbReference type="PANTHER" id="PTHR35807">
    <property type="entry name" value="TRANSCRIPTIONAL REGULATOR REDD-RELATED"/>
    <property type="match status" value="1"/>
</dbReference>
<evidence type="ECO:0000313" key="10">
    <source>
        <dbReference type="Proteomes" id="UP000641932"/>
    </source>
</evidence>
<dbReference type="GO" id="GO:0043531">
    <property type="term" value="F:ADP binding"/>
    <property type="evidence" value="ECO:0007669"/>
    <property type="project" value="InterPro"/>
</dbReference>
<evidence type="ECO:0000256" key="6">
    <source>
        <dbReference type="PROSITE-ProRule" id="PRU01091"/>
    </source>
</evidence>
<dbReference type="PANTHER" id="PTHR35807:SF1">
    <property type="entry name" value="TRANSCRIPTIONAL REGULATOR REDD"/>
    <property type="match status" value="1"/>
</dbReference>
<protein>
    <recommendedName>
        <fullName evidence="8">OmpR/PhoB-type domain-containing protein</fullName>
    </recommendedName>
</protein>
<dbReference type="Pfam" id="PF13401">
    <property type="entry name" value="AAA_22"/>
    <property type="match status" value="1"/>
</dbReference>
<evidence type="ECO:0000256" key="3">
    <source>
        <dbReference type="ARBA" id="ARBA00023015"/>
    </source>
</evidence>
<dbReference type="SMART" id="SM01043">
    <property type="entry name" value="BTAD"/>
    <property type="match status" value="1"/>
</dbReference>
<dbReference type="GO" id="GO:0006355">
    <property type="term" value="P:regulation of DNA-templated transcription"/>
    <property type="evidence" value="ECO:0007669"/>
    <property type="project" value="InterPro"/>
</dbReference>
<dbReference type="SUPFAM" id="SSF52540">
    <property type="entry name" value="P-loop containing nucleoside triphosphate hydrolases"/>
    <property type="match status" value="1"/>
</dbReference>
<dbReference type="InterPro" id="IPR011990">
    <property type="entry name" value="TPR-like_helical_dom_sf"/>
</dbReference>
<dbReference type="InterPro" id="IPR027417">
    <property type="entry name" value="P-loop_NTPase"/>
</dbReference>
<keyword evidence="4 6" id="KW-0238">DNA-binding</keyword>
<accession>A0A917ZG83</accession>
<name>A0A917ZG83_9ACTN</name>
<dbReference type="SMART" id="SM00862">
    <property type="entry name" value="Trans_reg_C"/>
    <property type="match status" value="1"/>
</dbReference>
<keyword evidence="2" id="KW-0902">Two-component regulatory system</keyword>
<dbReference type="Gene3D" id="3.40.50.300">
    <property type="entry name" value="P-loop containing nucleotide triphosphate hydrolases"/>
    <property type="match status" value="1"/>
</dbReference>
<dbReference type="Gene3D" id="1.25.40.10">
    <property type="entry name" value="Tetratricopeptide repeat domain"/>
    <property type="match status" value="1"/>
</dbReference>
<evidence type="ECO:0000256" key="1">
    <source>
        <dbReference type="ARBA" id="ARBA00005820"/>
    </source>
</evidence>
<dbReference type="Proteomes" id="UP000641932">
    <property type="component" value="Unassembled WGS sequence"/>
</dbReference>
<evidence type="ECO:0000256" key="4">
    <source>
        <dbReference type="ARBA" id="ARBA00023125"/>
    </source>
</evidence>
<keyword evidence="10" id="KW-1185">Reference proteome</keyword>
<dbReference type="PROSITE" id="PS51755">
    <property type="entry name" value="OMPR_PHOB"/>
    <property type="match status" value="1"/>
</dbReference>
<reference evidence="9" key="2">
    <citation type="submission" date="2020-09" db="EMBL/GenBank/DDBJ databases">
        <authorList>
            <person name="Sun Q."/>
            <person name="Zhou Y."/>
        </authorList>
    </citation>
    <scope>NUCLEOTIDE SEQUENCE</scope>
    <source>
        <strain evidence="9">CGMCC 4.7201</strain>
    </source>
</reference>
<feature type="region of interest" description="Disordered" evidence="7">
    <location>
        <begin position="242"/>
        <end position="271"/>
    </location>
</feature>
<proteinExistence type="inferred from homology"/>
<comment type="similarity">
    <text evidence="1">Belongs to the AfsR/DnrI/RedD regulatory family.</text>
</comment>
<dbReference type="InterPro" id="IPR036388">
    <property type="entry name" value="WH-like_DNA-bd_sf"/>
</dbReference>
<dbReference type="GO" id="GO:0003677">
    <property type="term" value="F:DNA binding"/>
    <property type="evidence" value="ECO:0007669"/>
    <property type="project" value="UniProtKB-UniRule"/>
</dbReference>
<gene>
    <name evidence="9" type="ORF">GCM10012280_08050</name>
</gene>
<feature type="DNA-binding region" description="OmpR/PhoB-type" evidence="6">
    <location>
        <begin position="1"/>
        <end position="93"/>
    </location>
</feature>
<dbReference type="Pfam" id="PF03704">
    <property type="entry name" value="BTAD"/>
    <property type="match status" value="1"/>
</dbReference>
<dbReference type="InterPro" id="IPR049945">
    <property type="entry name" value="AAA_22"/>
</dbReference>
<keyword evidence="3" id="KW-0805">Transcription regulation</keyword>
<dbReference type="InterPro" id="IPR005158">
    <property type="entry name" value="BTAD"/>
</dbReference>
<dbReference type="InterPro" id="IPR001867">
    <property type="entry name" value="OmpR/PhoB-type_DNA-bd"/>
</dbReference>
<evidence type="ECO:0000259" key="8">
    <source>
        <dbReference type="PROSITE" id="PS51755"/>
    </source>
</evidence>
<dbReference type="AlphaFoldDB" id="A0A917ZG83"/>
<dbReference type="Gene3D" id="1.10.10.10">
    <property type="entry name" value="Winged helix-like DNA-binding domain superfamily/Winged helix DNA-binding domain"/>
    <property type="match status" value="1"/>
</dbReference>